<dbReference type="Pfam" id="PF13527">
    <property type="entry name" value="Acetyltransf_9"/>
    <property type="match status" value="1"/>
</dbReference>
<evidence type="ECO:0000259" key="5">
    <source>
        <dbReference type="PROSITE" id="PS51186"/>
    </source>
</evidence>
<dbReference type="InterPro" id="IPR041380">
    <property type="entry name" value="Acetyltransf_17"/>
</dbReference>
<dbReference type="PANTHER" id="PTHR37817:SF1">
    <property type="entry name" value="N-ACETYLTRANSFERASE EIS"/>
    <property type="match status" value="1"/>
</dbReference>
<reference evidence="6 7" key="1">
    <citation type="submission" date="2024-03" db="EMBL/GenBank/DDBJ databases">
        <title>Draft genome sequence of Klenkia terrae.</title>
        <authorList>
            <person name="Duangmal K."/>
            <person name="Chantavorakit T."/>
        </authorList>
    </citation>
    <scope>NUCLEOTIDE SEQUENCE [LARGE SCALE GENOMIC DNA]</scope>
    <source>
        <strain evidence="6 7">JCM 17786</strain>
    </source>
</reference>
<feature type="domain" description="N-acetyltransferase" evidence="5">
    <location>
        <begin position="3"/>
        <end position="161"/>
    </location>
</feature>
<dbReference type="HAMAP" id="MF_01812">
    <property type="entry name" value="Eis"/>
    <property type="match status" value="1"/>
</dbReference>
<keyword evidence="7" id="KW-1185">Reference proteome</keyword>
<dbReference type="InterPro" id="IPR025559">
    <property type="entry name" value="Eis_dom"/>
</dbReference>
<evidence type="ECO:0000256" key="3">
    <source>
        <dbReference type="ARBA" id="ARBA00023315"/>
    </source>
</evidence>
<dbReference type="Gene3D" id="3.40.630.30">
    <property type="match status" value="2"/>
</dbReference>
<comment type="caution">
    <text evidence="6">The sequence shown here is derived from an EMBL/GenBank/DDBJ whole genome shotgun (WGS) entry which is preliminary data.</text>
</comment>
<evidence type="ECO:0000313" key="6">
    <source>
        <dbReference type="EMBL" id="MEI4278636.1"/>
    </source>
</evidence>
<name>A0ABU8E4R3_9ACTN</name>
<gene>
    <name evidence="6" type="ORF">UXQ13_09180</name>
</gene>
<dbReference type="NCBIfam" id="NF002367">
    <property type="entry name" value="PRK01346.1-4"/>
    <property type="match status" value="1"/>
</dbReference>
<keyword evidence="2 4" id="KW-0808">Transferase</keyword>
<dbReference type="PROSITE" id="PS51186">
    <property type="entry name" value="GNAT"/>
    <property type="match status" value="1"/>
</dbReference>
<evidence type="ECO:0000256" key="4">
    <source>
        <dbReference type="HAMAP-Rule" id="MF_01812"/>
    </source>
</evidence>
<accession>A0ABU8E4R3</accession>
<feature type="active site" description="Proton acceptor; via carboxylate" evidence="4">
    <location>
        <position position="421"/>
    </location>
</feature>
<dbReference type="SUPFAM" id="SSF55729">
    <property type="entry name" value="Acyl-CoA N-acyltransferases (Nat)"/>
    <property type="match status" value="1"/>
</dbReference>
<comment type="subunit">
    <text evidence="4">Homohexamer; trimer of dimers.</text>
</comment>
<feature type="binding site" evidence="4">
    <location>
        <begin position="91"/>
        <end position="93"/>
    </location>
    <ligand>
        <name>acetyl-CoA</name>
        <dbReference type="ChEBI" id="CHEBI:57288"/>
    </ligand>
</feature>
<comment type="caution">
    <text evidence="4">Lacks conserved residue(s) required for the propagation of feature annotation.</text>
</comment>
<dbReference type="InterPro" id="IPR000182">
    <property type="entry name" value="GNAT_dom"/>
</dbReference>
<feature type="active site" description="Proton donor" evidence="4">
    <location>
        <position position="133"/>
    </location>
</feature>
<dbReference type="Pfam" id="PF17668">
    <property type="entry name" value="Acetyltransf_17"/>
    <property type="match status" value="1"/>
</dbReference>
<evidence type="ECO:0000313" key="7">
    <source>
        <dbReference type="Proteomes" id="UP001373496"/>
    </source>
</evidence>
<evidence type="ECO:0000256" key="1">
    <source>
        <dbReference type="ARBA" id="ARBA00009213"/>
    </source>
</evidence>
<dbReference type="InterPro" id="IPR016181">
    <property type="entry name" value="Acyl_CoA_acyltransferase"/>
</dbReference>
<dbReference type="SUPFAM" id="SSF55718">
    <property type="entry name" value="SCP-like"/>
    <property type="match status" value="1"/>
</dbReference>
<comment type="similarity">
    <text evidence="1 4">Belongs to the acetyltransferase Eis family.</text>
</comment>
<dbReference type="EMBL" id="JBAPLV010000008">
    <property type="protein sequence ID" value="MEI4278636.1"/>
    <property type="molecule type" value="Genomic_DNA"/>
</dbReference>
<dbReference type="Proteomes" id="UP001373496">
    <property type="component" value="Unassembled WGS sequence"/>
</dbReference>
<sequence>MTASVPSADPDLVAALRPIEAPEWPAFGRAMRRVFGEDPTGPYVDEPRPTAELDRSLALVEDGFVAATAGIYSLELTVPGGVVPTAGLTWVTVSPTHRRRGVLTAIMRRQLDEVHAAGREPVAALWAAEGGIYGRFGYAPAVWRGNLSLDPSRVRLRGDLPVSTGRVTMTDLDGYRAAAVPLYDRLRREVPGHLARDGRWWDRRLRDDKDDRDGWTERRYALHTADDGQVTGYASYRQKEKWSLRDDPQSQLQVVDLVAADPVVRVALWRFLLGHDLVRELTSWSLGAEDPLRAMVADPRSVTTTPSDALWVRLVDVDRALAARRYPAPIDLVLEVRDPFCPWNDGRWRLTGHPAGGHCARTDRDPDFVLGIEELGAAYLGGVSLGTLLRAGRITEVSPGAVALASTSFSWPVAPQSPDSF</sequence>
<dbReference type="PANTHER" id="PTHR37817">
    <property type="entry name" value="N-ACETYLTRANSFERASE EIS"/>
    <property type="match status" value="1"/>
</dbReference>
<dbReference type="Gene3D" id="3.30.1050.10">
    <property type="entry name" value="SCP2 sterol-binding domain"/>
    <property type="match status" value="1"/>
</dbReference>
<dbReference type="Pfam" id="PF13530">
    <property type="entry name" value="SCP2_2"/>
    <property type="match status" value="1"/>
</dbReference>
<proteinExistence type="inferred from homology"/>
<keyword evidence="3 4" id="KW-0012">Acyltransferase</keyword>
<organism evidence="6 7">
    <name type="scientific">Klenkia terrae</name>
    <dbReference type="NCBI Taxonomy" id="1052259"/>
    <lineage>
        <taxon>Bacteria</taxon>
        <taxon>Bacillati</taxon>
        <taxon>Actinomycetota</taxon>
        <taxon>Actinomycetes</taxon>
        <taxon>Geodermatophilales</taxon>
        <taxon>Geodermatophilaceae</taxon>
        <taxon>Klenkia</taxon>
    </lineage>
</organism>
<dbReference type="RefSeq" id="WP_225232426.1">
    <property type="nucleotide sequence ID" value="NZ_JBAPLV010000008.1"/>
</dbReference>
<feature type="binding site" evidence="4">
    <location>
        <begin position="99"/>
        <end position="104"/>
    </location>
    <ligand>
        <name>acetyl-CoA</name>
        <dbReference type="ChEBI" id="CHEBI:57288"/>
    </ligand>
</feature>
<dbReference type="InterPro" id="IPR022902">
    <property type="entry name" value="NAcTrfase_Eis"/>
</dbReference>
<dbReference type="InterPro" id="IPR036527">
    <property type="entry name" value="SCP2_sterol-bd_dom_sf"/>
</dbReference>
<evidence type="ECO:0000256" key="2">
    <source>
        <dbReference type="ARBA" id="ARBA00022679"/>
    </source>
</evidence>
<dbReference type="InterPro" id="IPR051554">
    <property type="entry name" value="Acetyltransferase_Eis"/>
</dbReference>
<protein>
    <submittedName>
        <fullName evidence="6">GNAT family N-acetyltransferase</fullName>
    </submittedName>
</protein>